<dbReference type="PANTHER" id="PTHR11215:SF1">
    <property type="entry name" value="MYG1 EXONUCLEASE"/>
    <property type="match status" value="1"/>
</dbReference>
<name>A0A0G0H292_9BACT</name>
<gene>
    <name evidence="2" type="ORF">US05_C0008G0019</name>
</gene>
<evidence type="ECO:0000313" key="3">
    <source>
        <dbReference type="Proteomes" id="UP000034606"/>
    </source>
</evidence>
<dbReference type="Proteomes" id="UP000034606">
    <property type="component" value="Unassembled WGS sequence"/>
</dbReference>
<dbReference type="Pfam" id="PF03690">
    <property type="entry name" value="MYG1_exonuc"/>
    <property type="match status" value="1"/>
</dbReference>
<evidence type="ECO:0008006" key="4">
    <source>
        <dbReference type="Google" id="ProtNLM"/>
    </source>
</evidence>
<organism evidence="2 3">
    <name type="scientific">Candidatus Nomurabacteria bacterium GW2011_GWA1_36_15</name>
    <dbReference type="NCBI Taxonomy" id="1618728"/>
    <lineage>
        <taxon>Bacteria</taxon>
        <taxon>Candidatus Nomuraibacteriota</taxon>
    </lineage>
</organism>
<dbReference type="PATRIC" id="fig|1618728.3.peg.312"/>
<dbReference type="PANTHER" id="PTHR11215">
    <property type="entry name" value="METAL DEPENDENT HYDROLASE - RELATED"/>
    <property type="match status" value="1"/>
</dbReference>
<sequence length="318" mass="36454">MEMDTNKKKLITHNGSFHADDIFAAATLSLMLEKRGESFEIIRTRDPETINSGDYVFDVGGMYDEKTNRFDHHQKEGAGGRENGIPYSSFGLIWKHFGIDLCDKNIDVWSMIDFKIVIPIDAVDNGVDIVIPKFKNVTPYGGEQPFLIFSPTWQENEKNLDSIFKEKVEDVKKILKREIEVAKADNLGGKLIEEAYYKAKDKRVIELPNSFPRYLYQDTLSKFPEPIYLIYKSDHSETWKVEAVQKSPETMESRKPFPKSWRGFLDNDKKLKEITGISDAIFCHRNGFLITVVSKRGAMSLTQKALLEPSQIEPQDSI</sequence>
<dbReference type="InterPro" id="IPR003226">
    <property type="entry name" value="MYG1_exonuclease"/>
</dbReference>
<evidence type="ECO:0000256" key="1">
    <source>
        <dbReference type="ARBA" id="ARBA00010105"/>
    </source>
</evidence>
<protein>
    <recommendedName>
        <fullName evidence="4">Metal-dependent protein hydrolase</fullName>
    </recommendedName>
</protein>
<dbReference type="GO" id="GO:0005737">
    <property type="term" value="C:cytoplasm"/>
    <property type="evidence" value="ECO:0007669"/>
    <property type="project" value="TreeGrafter"/>
</dbReference>
<accession>A0A0G0H292</accession>
<dbReference type="EMBL" id="LBRM01000008">
    <property type="protein sequence ID" value="KKP98077.1"/>
    <property type="molecule type" value="Genomic_DNA"/>
</dbReference>
<comment type="similarity">
    <text evidence="1">Belongs to the MYG1 family.</text>
</comment>
<dbReference type="AlphaFoldDB" id="A0A0G0H292"/>
<reference evidence="2 3" key="1">
    <citation type="journal article" date="2015" name="Nature">
        <title>rRNA introns, odd ribosomes, and small enigmatic genomes across a large radiation of phyla.</title>
        <authorList>
            <person name="Brown C.T."/>
            <person name="Hug L.A."/>
            <person name="Thomas B.C."/>
            <person name="Sharon I."/>
            <person name="Castelle C.J."/>
            <person name="Singh A."/>
            <person name="Wilkins M.J."/>
            <person name="Williams K.H."/>
            <person name="Banfield J.F."/>
        </authorList>
    </citation>
    <scope>NUCLEOTIDE SEQUENCE [LARGE SCALE GENOMIC DNA]</scope>
</reference>
<comment type="caution">
    <text evidence="2">The sequence shown here is derived from an EMBL/GenBank/DDBJ whole genome shotgun (WGS) entry which is preliminary data.</text>
</comment>
<evidence type="ECO:0000313" key="2">
    <source>
        <dbReference type="EMBL" id="KKP98077.1"/>
    </source>
</evidence>
<proteinExistence type="inferred from homology"/>